<feature type="transmembrane region" description="Helical" evidence="1">
    <location>
        <begin position="137"/>
        <end position="156"/>
    </location>
</feature>
<evidence type="ECO:0000313" key="3">
    <source>
        <dbReference type="Proteomes" id="UP000716906"/>
    </source>
</evidence>
<gene>
    <name evidence="2" type="ORF">H7U36_07960</name>
</gene>
<dbReference type="EMBL" id="JACLYY010000006">
    <property type="protein sequence ID" value="MBM6738038.1"/>
    <property type="molecule type" value="Genomic_DNA"/>
</dbReference>
<dbReference type="RefSeq" id="WP_205155987.1">
    <property type="nucleotide sequence ID" value="NZ_JACLYY010000006.1"/>
</dbReference>
<reference evidence="2 3" key="1">
    <citation type="journal article" date="2021" name="Sci. Rep.">
        <title>The distribution of antibiotic resistance genes in chicken gut microbiota commensals.</title>
        <authorList>
            <person name="Juricova H."/>
            <person name="Matiasovicova J."/>
            <person name="Kubasova T."/>
            <person name="Cejkova D."/>
            <person name="Rychlik I."/>
        </authorList>
    </citation>
    <scope>NUCLEOTIDE SEQUENCE [LARGE SCALE GENOMIC DNA]</scope>
    <source>
        <strain evidence="2 3">An773</strain>
    </source>
</reference>
<keyword evidence="1" id="KW-0472">Membrane</keyword>
<organism evidence="2 3">
    <name type="scientific">Faecalicatena fissicatena</name>
    <dbReference type="NCBI Taxonomy" id="290055"/>
    <lineage>
        <taxon>Bacteria</taxon>
        <taxon>Bacillati</taxon>
        <taxon>Bacillota</taxon>
        <taxon>Clostridia</taxon>
        <taxon>Lachnospirales</taxon>
        <taxon>Lachnospiraceae</taxon>
        <taxon>Faecalicatena</taxon>
    </lineage>
</organism>
<dbReference type="Proteomes" id="UP000716906">
    <property type="component" value="Unassembled WGS sequence"/>
</dbReference>
<feature type="transmembrane region" description="Helical" evidence="1">
    <location>
        <begin position="30"/>
        <end position="47"/>
    </location>
</feature>
<comment type="caution">
    <text evidence="2">The sequence shown here is derived from an EMBL/GenBank/DDBJ whole genome shotgun (WGS) entry which is preliminary data.</text>
</comment>
<proteinExistence type="predicted"/>
<accession>A0ABS2E8U4</accession>
<keyword evidence="1" id="KW-1133">Transmembrane helix</keyword>
<protein>
    <submittedName>
        <fullName evidence="2">Uncharacterized protein</fullName>
    </submittedName>
</protein>
<name>A0ABS2E8U4_9FIRM</name>
<feature type="transmembrane region" description="Helical" evidence="1">
    <location>
        <begin position="76"/>
        <end position="96"/>
    </location>
</feature>
<keyword evidence="1" id="KW-0812">Transmembrane</keyword>
<evidence type="ECO:0000256" key="1">
    <source>
        <dbReference type="SAM" id="Phobius"/>
    </source>
</evidence>
<sequence>MHIKSRMMAFGGLALALCILFMALGSVFETGTLFFLAASSFFVGIVIREAGMKLGLAFYLAAVLLGFILAPNKFYVVTFGAMGLYILAVEGAWRLLAKSSGRARKRGLFWVIKYLVFNVMYIPAVFLLQGLLFSRELSPAVLAGALAAGQAGLWIYDNAYEYAQAQIWTRLRGRLLRPGE</sequence>
<feature type="transmembrane region" description="Helical" evidence="1">
    <location>
        <begin position="54"/>
        <end position="70"/>
    </location>
</feature>
<feature type="transmembrane region" description="Helical" evidence="1">
    <location>
        <begin position="7"/>
        <end position="24"/>
    </location>
</feature>
<feature type="transmembrane region" description="Helical" evidence="1">
    <location>
        <begin position="108"/>
        <end position="131"/>
    </location>
</feature>
<evidence type="ECO:0000313" key="2">
    <source>
        <dbReference type="EMBL" id="MBM6738038.1"/>
    </source>
</evidence>
<keyword evidence="3" id="KW-1185">Reference proteome</keyword>